<dbReference type="InterPro" id="IPR050469">
    <property type="entry name" value="Diguanylate_Cyclase"/>
</dbReference>
<sequence>MLKIKFFDEKEDFLQSKNKEYKNYTLISIISLSIACFLFFGWDYIIDPQGSKTVFLLRVLMLLAPLVYYVPYKYTDNYKILSIFVCLSMFYILLLYLLVVEKLDNGVNYSINGFIVYNLSLVTVSHGMPFKYILAHQILGFIVPVILDLLFLKNTISYNMYMLVIPIIMVLCITISYTLYLSYYEKYELQKKLKEFAFIDNLTQCYNRTKFHEIIYEGDYLKNANNLPVCIILTDIDDFKKVNDKFGHKVGDIVLQQVSTCMKKKLREKDTIYRWGGEEFLILLPNTTNEECSKISKSLVETCNEMITPAGRISISVGYGQFCQEDIDFLIIDVDKALYKAKSRGKNQSCSSNYDIE</sequence>
<dbReference type="SMART" id="SM00267">
    <property type="entry name" value="GGDEF"/>
    <property type="match status" value="1"/>
</dbReference>
<evidence type="ECO:0000313" key="4">
    <source>
        <dbReference type="Proteomes" id="UP001348492"/>
    </source>
</evidence>
<dbReference type="InterPro" id="IPR048431">
    <property type="entry name" value="MASE8"/>
</dbReference>
<dbReference type="PROSITE" id="PS50887">
    <property type="entry name" value="GGDEF"/>
    <property type="match status" value="1"/>
</dbReference>
<feature type="transmembrane region" description="Helical" evidence="1">
    <location>
        <begin position="132"/>
        <end position="152"/>
    </location>
</feature>
<evidence type="ECO:0000313" key="3">
    <source>
        <dbReference type="EMBL" id="WWD82681.1"/>
    </source>
</evidence>
<dbReference type="Proteomes" id="UP001348492">
    <property type="component" value="Chromosome"/>
</dbReference>
<dbReference type="InterPro" id="IPR029787">
    <property type="entry name" value="Nucleotide_cyclase"/>
</dbReference>
<dbReference type="SUPFAM" id="SSF55073">
    <property type="entry name" value="Nucleotide cyclase"/>
    <property type="match status" value="1"/>
</dbReference>
<feature type="transmembrane region" description="Helical" evidence="1">
    <location>
        <begin position="21"/>
        <end position="42"/>
    </location>
</feature>
<keyword evidence="1" id="KW-1133">Transmembrane helix</keyword>
<dbReference type="RefSeq" id="WP_018589133.1">
    <property type="nucleotide sequence ID" value="NZ_CP117523.1"/>
</dbReference>
<dbReference type="PANTHER" id="PTHR45138:SF9">
    <property type="entry name" value="DIGUANYLATE CYCLASE DGCM-RELATED"/>
    <property type="match status" value="1"/>
</dbReference>
<keyword evidence="1" id="KW-0812">Transmembrane</keyword>
<dbReference type="CDD" id="cd01949">
    <property type="entry name" value="GGDEF"/>
    <property type="match status" value="1"/>
</dbReference>
<dbReference type="InterPro" id="IPR000160">
    <property type="entry name" value="GGDEF_dom"/>
</dbReference>
<proteinExistence type="predicted"/>
<evidence type="ECO:0000256" key="1">
    <source>
        <dbReference type="SAM" id="Phobius"/>
    </source>
</evidence>
<dbReference type="PANTHER" id="PTHR45138">
    <property type="entry name" value="REGULATORY COMPONENTS OF SENSORY TRANSDUCTION SYSTEM"/>
    <property type="match status" value="1"/>
</dbReference>
<organism evidence="3 4">
    <name type="scientific">Terrisporobacter glycolicus ATCC 14880 = DSM 1288</name>
    <dbReference type="NCBI Taxonomy" id="1121315"/>
    <lineage>
        <taxon>Bacteria</taxon>
        <taxon>Bacillati</taxon>
        <taxon>Bacillota</taxon>
        <taxon>Clostridia</taxon>
        <taxon>Peptostreptococcales</taxon>
        <taxon>Peptostreptococcaceae</taxon>
        <taxon>Terrisporobacter</taxon>
    </lineage>
</organism>
<dbReference type="NCBIfam" id="TIGR00254">
    <property type="entry name" value="GGDEF"/>
    <property type="match status" value="1"/>
</dbReference>
<evidence type="ECO:0000259" key="2">
    <source>
        <dbReference type="PROSITE" id="PS50887"/>
    </source>
</evidence>
<dbReference type="EMBL" id="CP117523">
    <property type="protein sequence ID" value="WWD82681.1"/>
    <property type="molecule type" value="Genomic_DNA"/>
</dbReference>
<keyword evidence="1" id="KW-0472">Membrane</keyword>
<protein>
    <recommendedName>
        <fullName evidence="2">GGDEF domain-containing protein</fullName>
    </recommendedName>
</protein>
<dbReference type="Gene3D" id="3.30.70.270">
    <property type="match status" value="1"/>
</dbReference>
<name>A0ABZ2ES03_9FIRM</name>
<reference evidence="3 4" key="1">
    <citation type="journal article" date="2023" name="PLoS ONE">
        <title>Genome-based metabolic and phylogenomic analysis of three Terrisporobacter species.</title>
        <authorList>
            <person name="Boer T."/>
            <person name="Bengelsdorf F.R."/>
            <person name="Bomeke M."/>
            <person name="Daniel R."/>
            <person name="Poehlein A."/>
        </authorList>
    </citation>
    <scope>NUCLEOTIDE SEQUENCE [LARGE SCALE GENOMIC DNA]</scope>
    <source>
        <strain evidence="3 4">DSM 1288</strain>
    </source>
</reference>
<feature type="domain" description="GGDEF" evidence="2">
    <location>
        <begin position="227"/>
        <end position="354"/>
    </location>
</feature>
<dbReference type="Pfam" id="PF20968">
    <property type="entry name" value="MASE8"/>
    <property type="match status" value="1"/>
</dbReference>
<keyword evidence="4" id="KW-1185">Reference proteome</keyword>
<dbReference type="Pfam" id="PF00990">
    <property type="entry name" value="GGDEF"/>
    <property type="match status" value="1"/>
</dbReference>
<dbReference type="InterPro" id="IPR043128">
    <property type="entry name" value="Rev_trsase/Diguanyl_cyclase"/>
</dbReference>
<feature type="transmembrane region" description="Helical" evidence="1">
    <location>
        <begin position="158"/>
        <end position="184"/>
    </location>
</feature>
<accession>A0ABZ2ES03</accession>
<feature type="transmembrane region" description="Helical" evidence="1">
    <location>
        <begin position="78"/>
        <end position="100"/>
    </location>
</feature>
<gene>
    <name evidence="3" type="ORF">TEGL_10740</name>
</gene>
<feature type="transmembrane region" description="Helical" evidence="1">
    <location>
        <begin position="106"/>
        <end position="125"/>
    </location>
</feature>
<feature type="transmembrane region" description="Helical" evidence="1">
    <location>
        <begin position="54"/>
        <end position="71"/>
    </location>
</feature>